<evidence type="ECO:0000256" key="10">
    <source>
        <dbReference type="ARBA" id="ARBA00048975"/>
    </source>
</evidence>
<comment type="function">
    <text evidence="1">Condensation of UDP-2,3-diacylglucosamine and 2,3-diacylglucosamine-1-phosphate to form lipid A disaccharide, a precursor of lipid A, a phosphorylated glycolipid that anchors the lipopolysaccharide to the outer membrane of the cell.</text>
</comment>
<evidence type="ECO:0000256" key="3">
    <source>
        <dbReference type="ARBA" id="ARBA00012687"/>
    </source>
</evidence>
<accession>A0A6N4RBV2</accession>
<dbReference type="PANTHER" id="PTHR30372:SF4">
    <property type="entry name" value="LIPID-A-DISACCHARIDE SYNTHASE, MITOCHONDRIAL-RELATED"/>
    <property type="match status" value="1"/>
</dbReference>
<evidence type="ECO:0000256" key="7">
    <source>
        <dbReference type="ARBA" id="ARBA00022676"/>
    </source>
</evidence>
<keyword evidence="6" id="KW-0441">Lipid A biosynthesis</keyword>
<evidence type="ECO:0000256" key="9">
    <source>
        <dbReference type="ARBA" id="ARBA00023098"/>
    </source>
</evidence>
<dbReference type="GO" id="GO:0005543">
    <property type="term" value="F:phospholipid binding"/>
    <property type="evidence" value="ECO:0007669"/>
    <property type="project" value="TreeGrafter"/>
</dbReference>
<name>A0A6N4RBV2_BLAVI</name>
<evidence type="ECO:0000256" key="8">
    <source>
        <dbReference type="ARBA" id="ARBA00022679"/>
    </source>
</evidence>
<evidence type="ECO:0000313" key="13">
    <source>
        <dbReference type="Proteomes" id="UP000320948"/>
    </source>
</evidence>
<dbReference type="EC" id="2.4.1.182" evidence="3 11"/>
<dbReference type="PANTHER" id="PTHR30372">
    <property type="entry name" value="LIPID-A-DISACCHARIDE SYNTHASE"/>
    <property type="match status" value="1"/>
</dbReference>
<keyword evidence="9" id="KW-0443">Lipid metabolism</keyword>
<proteinExistence type="inferred from homology"/>
<comment type="caution">
    <text evidence="12">The sequence shown here is derived from an EMBL/GenBank/DDBJ whole genome shotgun (WGS) entry which is preliminary data.</text>
</comment>
<evidence type="ECO:0000256" key="5">
    <source>
        <dbReference type="ARBA" id="ARBA00022516"/>
    </source>
</evidence>
<comment type="similarity">
    <text evidence="2">Belongs to the LpxB family.</text>
</comment>
<keyword evidence="5" id="KW-0444">Lipid biosynthesis</keyword>
<comment type="catalytic activity">
    <reaction evidence="10">
        <text>a lipid X + a UDP-2-N,3-O-bis[(3R)-3-hydroxyacyl]-alpha-D-glucosamine = a lipid A disaccharide + UDP + H(+)</text>
        <dbReference type="Rhea" id="RHEA:67828"/>
        <dbReference type="ChEBI" id="CHEBI:15378"/>
        <dbReference type="ChEBI" id="CHEBI:58223"/>
        <dbReference type="ChEBI" id="CHEBI:137748"/>
        <dbReference type="ChEBI" id="CHEBI:176338"/>
        <dbReference type="ChEBI" id="CHEBI:176343"/>
        <dbReference type="EC" id="2.4.1.182"/>
    </reaction>
</comment>
<keyword evidence="8 12" id="KW-0808">Transferase</keyword>
<keyword evidence="7 12" id="KW-0328">Glycosyltransferase</keyword>
<dbReference type="NCBIfam" id="TIGR00215">
    <property type="entry name" value="lpxB"/>
    <property type="match status" value="1"/>
</dbReference>
<dbReference type="GO" id="GO:0016020">
    <property type="term" value="C:membrane"/>
    <property type="evidence" value="ECO:0007669"/>
    <property type="project" value="GOC"/>
</dbReference>
<evidence type="ECO:0000256" key="2">
    <source>
        <dbReference type="ARBA" id="ARBA00007868"/>
    </source>
</evidence>
<evidence type="ECO:0000256" key="11">
    <source>
        <dbReference type="NCBIfam" id="TIGR00215"/>
    </source>
</evidence>
<dbReference type="GO" id="GO:0009245">
    <property type="term" value="P:lipid A biosynthetic process"/>
    <property type="evidence" value="ECO:0007669"/>
    <property type="project" value="UniProtKB-UniRule"/>
</dbReference>
<evidence type="ECO:0000256" key="4">
    <source>
        <dbReference type="ARBA" id="ARBA00020902"/>
    </source>
</evidence>
<dbReference type="EMBL" id="VAFM01000001">
    <property type="protein sequence ID" value="TKW61512.1"/>
    <property type="molecule type" value="Genomic_DNA"/>
</dbReference>
<dbReference type="InterPro" id="IPR003835">
    <property type="entry name" value="Glyco_trans_19"/>
</dbReference>
<protein>
    <recommendedName>
        <fullName evidence="4 11">Lipid-A-disaccharide synthase</fullName>
        <ecNumber evidence="3 11">2.4.1.182</ecNumber>
    </recommendedName>
</protein>
<dbReference type="AlphaFoldDB" id="A0A6N4RBV2"/>
<organism evidence="12 13">
    <name type="scientific">Blastochloris viridis</name>
    <name type="common">Rhodopseudomonas viridis</name>
    <dbReference type="NCBI Taxonomy" id="1079"/>
    <lineage>
        <taxon>Bacteria</taxon>
        <taxon>Pseudomonadati</taxon>
        <taxon>Pseudomonadota</taxon>
        <taxon>Alphaproteobacteria</taxon>
        <taxon>Hyphomicrobiales</taxon>
        <taxon>Blastochloridaceae</taxon>
        <taxon>Blastochloris</taxon>
    </lineage>
</organism>
<evidence type="ECO:0000256" key="1">
    <source>
        <dbReference type="ARBA" id="ARBA00002056"/>
    </source>
</evidence>
<gene>
    <name evidence="12" type="primary">lpxB</name>
    <name evidence="12" type="ORF">DI628_02505</name>
</gene>
<reference evidence="12 13" key="1">
    <citation type="journal article" date="2017" name="Nat. Commun.">
        <title>In situ click chemistry generation of cyclooxygenase-2 inhibitors.</title>
        <authorList>
            <person name="Bhardwaj A."/>
            <person name="Kaur J."/>
            <person name="Wuest M."/>
            <person name="Wuest F."/>
        </authorList>
    </citation>
    <scope>NUCLEOTIDE SEQUENCE [LARGE SCALE GENOMIC DNA]</scope>
    <source>
        <strain evidence="12">S2_018_000_R2_106</strain>
    </source>
</reference>
<dbReference type="Proteomes" id="UP000320948">
    <property type="component" value="Unassembled WGS sequence"/>
</dbReference>
<evidence type="ECO:0000313" key="12">
    <source>
        <dbReference type="EMBL" id="TKW61512.1"/>
    </source>
</evidence>
<dbReference type="Pfam" id="PF02684">
    <property type="entry name" value="LpxB"/>
    <property type="match status" value="1"/>
</dbReference>
<dbReference type="SUPFAM" id="SSF53756">
    <property type="entry name" value="UDP-Glycosyltransferase/glycogen phosphorylase"/>
    <property type="match status" value="1"/>
</dbReference>
<evidence type="ECO:0000256" key="6">
    <source>
        <dbReference type="ARBA" id="ARBA00022556"/>
    </source>
</evidence>
<sequence>MPHTILIVAGEASGDRLGGALMAELKQIHPALRFIGVGGEHMYDQGLQPVFPMTDLAVMGLIEVIPAIPRILKRLSQLEALVKKEKPSLIITIDSQDFSSRLAKRVRILGIPHIQYVAPKVWAWRQGRAHKLRELYTHLLTILPFEQGFFQNYGMKTNYVGHPAITMLEPYVKARSEGQKPVIALLPGSRGAELKRHWPIFLQTYRNLRQRQPNLSAVLALPNRKTLEACQAIAPWESADLILPVFGEERFHHLATATAALTKSGTNNLELALLGIPAIVTYRMNALTYLIARLLVKVPYISLPNLILHNTSRRVAYPEYIQGAANTAKLTEVMTLLLTGTAARDAQIKALGSLKALMATPKPPPLMAAEVVGKYIK</sequence>
<dbReference type="GO" id="GO:0008915">
    <property type="term" value="F:lipid-A-disaccharide synthase activity"/>
    <property type="evidence" value="ECO:0007669"/>
    <property type="project" value="UniProtKB-UniRule"/>
</dbReference>